<dbReference type="EMBL" id="CP092085">
    <property type="protein sequence ID" value="UUN96135.1"/>
    <property type="molecule type" value="Genomic_DNA"/>
</dbReference>
<dbReference type="Proteomes" id="UP000644140">
    <property type="component" value="Chromosome"/>
</dbReference>
<dbReference type="RefSeq" id="WP_151780589.1">
    <property type="nucleotide sequence ID" value="NZ_BKNL01000001.1"/>
</dbReference>
<sequence>MSQISIKIGDSFAIPIQFYDTKTNKGFAIPEGSILSTKIVNSSKQVIAEPVIRIDQDQVNNAGFIYIEVEPSITQTWKAGAAQLDIKLVLNGQVRHSQTIQFLIEASIT</sequence>
<reference evidence="1" key="1">
    <citation type="submission" date="2022-02" db="EMBL/GenBank/DDBJ databases">
        <title>Characterization of Tn125 harboring carbapenem-resistant Acinetobacter bereziniae clinical isolates.</title>
        <authorList>
            <person name="Wong N.-K."/>
            <person name="Pan Q."/>
        </authorList>
    </citation>
    <scope>NUCLEOTIDE SEQUENCE</scope>
    <source>
        <strain evidence="1">GD03393</strain>
    </source>
</reference>
<gene>
    <name evidence="1" type="ORF">I9054_012130</name>
</gene>
<evidence type="ECO:0000313" key="2">
    <source>
        <dbReference type="Proteomes" id="UP000644140"/>
    </source>
</evidence>
<name>A0A8I1AEQ4_ACIBZ</name>
<proteinExistence type="predicted"/>
<accession>A0A8I1AEQ4</accession>
<evidence type="ECO:0000313" key="1">
    <source>
        <dbReference type="EMBL" id="UUN96135.1"/>
    </source>
</evidence>
<organism evidence="1 2">
    <name type="scientific">Acinetobacter bereziniae</name>
    <name type="common">Acinetobacter genomosp. 10</name>
    <dbReference type="NCBI Taxonomy" id="106648"/>
    <lineage>
        <taxon>Bacteria</taxon>
        <taxon>Pseudomonadati</taxon>
        <taxon>Pseudomonadota</taxon>
        <taxon>Gammaproteobacteria</taxon>
        <taxon>Moraxellales</taxon>
        <taxon>Moraxellaceae</taxon>
        <taxon>Acinetobacter</taxon>
    </lineage>
</organism>
<dbReference type="AlphaFoldDB" id="A0A8I1AEQ4"/>
<protein>
    <submittedName>
        <fullName evidence="1">Uncharacterized protein</fullName>
    </submittedName>
</protein>